<dbReference type="Proteomes" id="UP000198510">
    <property type="component" value="Unassembled WGS sequence"/>
</dbReference>
<dbReference type="AlphaFoldDB" id="A0A1G9BWE5"/>
<evidence type="ECO:0000313" key="3">
    <source>
        <dbReference type="Proteomes" id="UP000198510"/>
    </source>
</evidence>
<sequence length="100" mass="11077">MKTLKTLLALTLVLATAAKSETFAATDDNGKHKKKDKTETTTAAVHTLQVYNLSGKLMQETQSTTDLMPETLFLFSYAGVDYYILDEKPAYDNSLKPVNL</sequence>
<dbReference type="EMBL" id="FNFO01000002">
    <property type="protein sequence ID" value="SDK43759.1"/>
    <property type="molecule type" value="Genomic_DNA"/>
</dbReference>
<evidence type="ECO:0000256" key="1">
    <source>
        <dbReference type="SAM" id="SignalP"/>
    </source>
</evidence>
<feature type="chain" id="PRO_5011546455" evidence="1">
    <location>
        <begin position="25"/>
        <end position="100"/>
    </location>
</feature>
<gene>
    <name evidence="2" type="ORF">SAMN05421823_102732</name>
</gene>
<proteinExistence type="predicted"/>
<reference evidence="2 3" key="1">
    <citation type="submission" date="2016-10" db="EMBL/GenBank/DDBJ databases">
        <authorList>
            <person name="de Groot N.N."/>
        </authorList>
    </citation>
    <scope>NUCLEOTIDE SEQUENCE [LARGE SCALE GENOMIC DNA]</scope>
    <source>
        <strain evidence="2 3">DSM 25186</strain>
    </source>
</reference>
<keyword evidence="1" id="KW-0732">Signal</keyword>
<protein>
    <submittedName>
        <fullName evidence="2">Uncharacterized protein</fullName>
    </submittedName>
</protein>
<evidence type="ECO:0000313" key="2">
    <source>
        <dbReference type="EMBL" id="SDK43759.1"/>
    </source>
</evidence>
<keyword evidence="3" id="KW-1185">Reference proteome</keyword>
<accession>A0A1G9BWE5</accession>
<feature type="signal peptide" evidence="1">
    <location>
        <begin position="1"/>
        <end position="24"/>
    </location>
</feature>
<organism evidence="2 3">
    <name type="scientific">Catalinimonas alkaloidigena</name>
    <dbReference type="NCBI Taxonomy" id="1075417"/>
    <lineage>
        <taxon>Bacteria</taxon>
        <taxon>Pseudomonadati</taxon>
        <taxon>Bacteroidota</taxon>
        <taxon>Cytophagia</taxon>
        <taxon>Cytophagales</taxon>
        <taxon>Catalimonadaceae</taxon>
        <taxon>Catalinimonas</taxon>
    </lineage>
</organism>
<dbReference type="RefSeq" id="WP_089680621.1">
    <property type="nucleotide sequence ID" value="NZ_FNFO01000002.1"/>
</dbReference>
<name>A0A1G9BWE5_9BACT</name>